<gene>
    <name evidence="2" type="ORF">CCMP2556_LOCUS32650</name>
</gene>
<protein>
    <submittedName>
        <fullName evidence="2">Uncharacterized protein</fullName>
    </submittedName>
</protein>
<organism evidence="2 3">
    <name type="scientific">Durusdinium trenchii</name>
    <dbReference type="NCBI Taxonomy" id="1381693"/>
    <lineage>
        <taxon>Eukaryota</taxon>
        <taxon>Sar</taxon>
        <taxon>Alveolata</taxon>
        <taxon>Dinophyceae</taxon>
        <taxon>Suessiales</taxon>
        <taxon>Symbiodiniaceae</taxon>
        <taxon>Durusdinium</taxon>
    </lineage>
</organism>
<reference evidence="2 3" key="1">
    <citation type="submission" date="2024-02" db="EMBL/GenBank/DDBJ databases">
        <authorList>
            <person name="Chen Y."/>
            <person name="Shah S."/>
            <person name="Dougan E. K."/>
            <person name="Thang M."/>
            <person name="Chan C."/>
        </authorList>
    </citation>
    <scope>NUCLEOTIDE SEQUENCE [LARGE SCALE GENOMIC DNA]</scope>
</reference>
<evidence type="ECO:0000256" key="1">
    <source>
        <dbReference type="SAM" id="MobiDB-lite"/>
    </source>
</evidence>
<sequence>MPSSAEEARKRAMKLASEAEVRRTWTGSHRMPRSRLEGVDLAPAVVAGPPPLPPLPPRMLVRSNSAEVWWDI</sequence>
<accession>A0ABP0NRP8</accession>
<proteinExistence type="predicted"/>
<feature type="compositionally biased region" description="Basic and acidic residues" evidence="1">
    <location>
        <begin position="1"/>
        <end position="10"/>
    </location>
</feature>
<evidence type="ECO:0000313" key="2">
    <source>
        <dbReference type="EMBL" id="CAK9066465.1"/>
    </source>
</evidence>
<dbReference type="EMBL" id="CAXAMN010022106">
    <property type="protein sequence ID" value="CAK9066465.1"/>
    <property type="molecule type" value="Genomic_DNA"/>
</dbReference>
<feature type="region of interest" description="Disordered" evidence="1">
    <location>
        <begin position="1"/>
        <end position="34"/>
    </location>
</feature>
<evidence type="ECO:0000313" key="3">
    <source>
        <dbReference type="Proteomes" id="UP001642484"/>
    </source>
</evidence>
<name>A0ABP0NRP8_9DINO</name>
<dbReference type="Proteomes" id="UP001642484">
    <property type="component" value="Unassembled WGS sequence"/>
</dbReference>
<keyword evidence="3" id="KW-1185">Reference proteome</keyword>
<comment type="caution">
    <text evidence="2">The sequence shown here is derived from an EMBL/GenBank/DDBJ whole genome shotgun (WGS) entry which is preliminary data.</text>
</comment>